<organism evidence="2">
    <name type="scientific">mine drainage metagenome</name>
    <dbReference type="NCBI Taxonomy" id="410659"/>
    <lineage>
        <taxon>unclassified sequences</taxon>
        <taxon>metagenomes</taxon>
        <taxon>ecological metagenomes</taxon>
    </lineage>
</organism>
<keyword evidence="1" id="KW-1133">Transmembrane helix</keyword>
<dbReference type="GO" id="GO:0016020">
    <property type="term" value="C:membrane"/>
    <property type="evidence" value="ECO:0007669"/>
    <property type="project" value="InterPro"/>
</dbReference>
<dbReference type="Pfam" id="PF02325">
    <property type="entry name" value="CCB3_YggT"/>
    <property type="match status" value="1"/>
</dbReference>
<reference evidence="2" key="1">
    <citation type="submission" date="2016-10" db="EMBL/GenBank/DDBJ databases">
        <title>Sequence of Gallionella enrichment culture.</title>
        <authorList>
            <person name="Poehlein A."/>
            <person name="Muehling M."/>
            <person name="Daniel R."/>
        </authorList>
    </citation>
    <scope>NUCLEOTIDE SEQUENCE</scope>
</reference>
<keyword evidence="1" id="KW-0812">Transmembrane</keyword>
<protein>
    <submittedName>
        <fullName evidence="2">YGGT family protein</fullName>
    </submittedName>
</protein>
<name>A0A1J5SHV4_9ZZZZ</name>
<comment type="caution">
    <text evidence="2">The sequence shown here is derived from an EMBL/GenBank/DDBJ whole genome shotgun (WGS) entry which is preliminary data.</text>
</comment>
<evidence type="ECO:0000256" key="1">
    <source>
        <dbReference type="SAM" id="Phobius"/>
    </source>
</evidence>
<feature type="transmembrane region" description="Helical" evidence="1">
    <location>
        <begin position="71"/>
        <end position="91"/>
    </location>
</feature>
<accession>A0A1J5SHV4</accession>
<dbReference type="EMBL" id="MLJW01000034">
    <property type="protein sequence ID" value="OIR07994.1"/>
    <property type="molecule type" value="Genomic_DNA"/>
</dbReference>
<keyword evidence="1" id="KW-0472">Membrane</keyword>
<gene>
    <name evidence="2" type="ORF">GALL_98570</name>
</gene>
<evidence type="ECO:0000313" key="2">
    <source>
        <dbReference type="EMBL" id="OIR07994.1"/>
    </source>
</evidence>
<feature type="transmembrane region" description="Helical" evidence="1">
    <location>
        <begin position="6"/>
        <end position="33"/>
    </location>
</feature>
<dbReference type="InterPro" id="IPR003425">
    <property type="entry name" value="CCB3/YggT"/>
</dbReference>
<proteinExistence type="predicted"/>
<sequence>MSELLMPLVIVINAAIELFKLLVLAAIVMSWLISFNILNTHNRAVYVVMDFLSRVTEPALRPLRRILPQMGAFDLSPILLFFALWLIQMYLPMLVRALG</sequence>
<dbReference type="AlphaFoldDB" id="A0A1J5SHV4"/>